<evidence type="ECO:0000313" key="1">
    <source>
        <dbReference type="EMBL" id="RCI13938.1"/>
    </source>
</evidence>
<sequence>MRFSTRAVGNARGYGVPAISSGIEAAHPRNSLTTLVARTYIHDNDNYTKSRGLYKYS</sequence>
<dbReference type="AlphaFoldDB" id="A0A367LHN7"/>
<gene>
    <name evidence="1" type="ORF">L249_8169</name>
</gene>
<evidence type="ECO:0000313" key="2">
    <source>
        <dbReference type="Proteomes" id="UP000253664"/>
    </source>
</evidence>
<feature type="non-terminal residue" evidence="1">
    <location>
        <position position="57"/>
    </location>
</feature>
<protein>
    <submittedName>
        <fullName evidence="1">Uncharacterized protein</fullName>
    </submittedName>
</protein>
<comment type="caution">
    <text evidence="1">The sequence shown here is derived from an EMBL/GenBank/DDBJ whole genome shotgun (WGS) entry which is preliminary data.</text>
</comment>
<dbReference type="EMBL" id="LKCN02000005">
    <property type="protein sequence ID" value="RCI13938.1"/>
    <property type="molecule type" value="Genomic_DNA"/>
</dbReference>
<dbReference type="Proteomes" id="UP000253664">
    <property type="component" value="Unassembled WGS sequence"/>
</dbReference>
<reference evidence="1 2" key="1">
    <citation type="journal article" date="2015" name="BMC Genomics">
        <title>Insights from the genome of Ophiocordyceps polyrhachis-furcata to pathogenicity and host specificity in insect fungi.</title>
        <authorList>
            <person name="Wichadakul D."/>
            <person name="Kobmoo N."/>
            <person name="Ingsriswang S."/>
            <person name="Tangphatsornruang S."/>
            <person name="Chantasingh D."/>
            <person name="Luangsa-ard J.J."/>
            <person name="Eurwilaichitr L."/>
        </authorList>
    </citation>
    <scope>NUCLEOTIDE SEQUENCE [LARGE SCALE GENOMIC DNA]</scope>
    <source>
        <strain evidence="1 2">BCC 54312</strain>
    </source>
</reference>
<proteinExistence type="predicted"/>
<name>A0A367LHN7_9HYPO</name>
<keyword evidence="2" id="KW-1185">Reference proteome</keyword>
<accession>A0A367LHN7</accession>
<organism evidence="1 2">
    <name type="scientific">Ophiocordyceps polyrhachis-furcata BCC 54312</name>
    <dbReference type="NCBI Taxonomy" id="1330021"/>
    <lineage>
        <taxon>Eukaryota</taxon>
        <taxon>Fungi</taxon>
        <taxon>Dikarya</taxon>
        <taxon>Ascomycota</taxon>
        <taxon>Pezizomycotina</taxon>
        <taxon>Sordariomycetes</taxon>
        <taxon>Hypocreomycetidae</taxon>
        <taxon>Hypocreales</taxon>
        <taxon>Ophiocordycipitaceae</taxon>
        <taxon>Ophiocordyceps</taxon>
    </lineage>
</organism>